<dbReference type="HOGENOM" id="CLU_040769_0_2_9"/>
<dbReference type="CDD" id="cd06580">
    <property type="entry name" value="TM_PBP1_transp_TpRbsC_like"/>
    <property type="match status" value="1"/>
</dbReference>
<keyword evidence="3 6" id="KW-0812">Transmembrane</keyword>
<evidence type="ECO:0000256" key="2">
    <source>
        <dbReference type="ARBA" id="ARBA00022475"/>
    </source>
</evidence>
<proteinExistence type="predicted"/>
<evidence type="ECO:0000313" key="7">
    <source>
        <dbReference type="EMBL" id="EHI58632.1"/>
    </source>
</evidence>
<sequence length="358" mass="38138">MLRKYDIAKLKKMGYRFAVSVIALLLSIVVGGIIVAALGNNPFVVYTSLIEGAFGSPLALTGTLNRMIPIIFAGLAIALGNKCSVFNIGVEGQILVGSFAAVWVGNLFSMPMILHLPFTILVGVLFGVLWAILPAVLHLKYNVSVIFSTIMLNYIAKYLVLYLIIGFPGYIPNLGATPRVQETATLPNLFPVPFAVNSGILIAAVTVVLVYIFIFKTRTGYEMRAVGLNRHAAHSAGINVKKNMFAALLISAALAGLAGATDACGLSLRVVENANPGYLATGIAVAMLGQGNPFAIVVASFLFAGMKNGASLMQMKTGVSSQFVFIVQGFIIIFICSENLISWLYQKVKAGREGMVHA</sequence>
<keyword evidence="5 6" id="KW-0472">Membrane</keyword>
<name>G5IIJ7_9FIRM</name>
<dbReference type="GO" id="GO:0022857">
    <property type="term" value="F:transmembrane transporter activity"/>
    <property type="evidence" value="ECO:0007669"/>
    <property type="project" value="InterPro"/>
</dbReference>
<evidence type="ECO:0000313" key="8">
    <source>
        <dbReference type="Proteomes" id="UP000005384"/>
    </source>
</evidence>
<comment type="subcellular location">
    <subcellularLocation>
        <location evidence="1">Cell membrane</location>
        <topology evidence="1">Multi-pass membrane protein</topology>
    </subcellularLocation>
</comment>
<dbReference type="PANTHER" id="PTHR47089:SF1">
    <property type="entry name" value="GUANOSINE ABC TRANSPORTER PERMEASE PROTEIN NUPP"/>
    <property type="match status" value="1"/>
</dbReference>
<feature type="transmembrane region" description="Helical" evidence="6">
    <location>
        <begin position="151"/>
        <end position="171"/>
    </location>
</feature>
<evidence type="ECO:0000256" key="6">
    <source>
        <dbReference type="SAM" id="Phobius"/>
    </source>
</evidence>
<evidence type="ECO:0000256" key="1">
    <source>
        <dbReference type="ARBA" id="ARBA00004651"/>
    </source>
</evidence>
<evidence type="ECO:0008006" key="9">
    <source>
        <dbReference type="Google" id="ProtNLM"/>
    </source>
</evidence>
<dbReference type="PATRIC" id="fig|742737.3.peg.3304"/>
<keyword evidence="4 6" id="KW-1133">Transmembrane helix</keyword>
<feature type="transmembrane region" description="Helical" evidence="6">
    <location>
        <begin position="92"/>
        <end position="114"/>
    </location>
</feature>
<organism evidence="7 8">
    <name type="scientific">Hungatella hathewayi WAL-18680</name>
    <dbReference type="NCBI Taxonomy" id="742737"/>
    <lineage>
        <taxon>Bacteria</taxon>
        <taxon>Bacillati</taxon>
        <taxon>Bacillota</taxon>
        <taxon>Clostridia</taxon>
        <taxon>Lachnospirales</taxon>
        <taxon>Lachnospiraceae</taxon>
        <taxon>Hungatella</taxon>
    </lineage>
</organism>
<keyword evidence="8" id="KW-1185">Reference proteome</keyword>
<reference evidence="7 8" key="1">
    <citation type="submission" date="2011-08" db="EMBL/GenBank/DDBJ databases">
        <title>The Genome Sequence of Clostridium hathewayi WAL-18680.</title>
        <authorList>
            <consortium name="The Broad Institute Genome Sequencing Platform"/>
            <person name="Earl A."/>
            <person name="Ward D."/>
            <person name="Feldgarden M."/>
            <person name="Gevers D."/>
            <person name="Finegold S.M."/>
            <person name="Summanen P.H."/>
            <person name="Molitoris D.R."/>
            <person name="Song M."/>
            <person name="Daigneault M."/>
            <person name="Allen-Vercoe E."/>
            <person name="Young S.K."/>
            <person name="Zeng Q."/>
            <person name="Gargeya S."/>
            <person name="Fitzgerald M."/>
            <person name="Haas B."/>
            <person name="Abouelleil A."/>
            <person name="Alvarado L."/>
            <person name="Arachchi H.M."/>
            <person name="Berlin A."/>
            <person name="Brown A."/>
            <person name="Chapman S.B."/>
            <person name="Chen Z."/>
            <person name="Dunbar C."/>
            <person name="Freedman E."/>
            <person name="Gearin G."/>
            <person name="Gellesch M."/>
            <person name="Goldberg J."/>
            <person name="Griggs A."/>
            <person name="Gujja S."/>
            <person name="Heiman D."/>
            <person name="Howarth C."/>
            <person name="Larson L."/>
            <person name="Lui A."/>
            <person name="MacDonald P.J.P."/>
            <person name="Montmayeur A."/>
            <person name="Murphy C."/>
            <person name="Neiman D."/>
            <person name="Pearson M."/>
            <person name="Priest M."/>
            <person name="Roberts A."/>
            <person name="Saif S."/>
            <person name="Shea T."/>
            <person name="Shenoy N."/>
            <person name="Sisk P."/>
            <person name="Stolte C."/>
            <person name="Sykes S."/>
            <person name="Wortman J."/>
            <person name="Nusbaum C."/>
            <person name="Birren B."/>
        </authorList>
    </citation>
    <scope>NUCLEOTIDE SEQUENCE [LARGE SCALE GENOMIC DNA]</scope>
    <source>
        <strain evidence="7 8">WAL-18680</strain>
    </source>
</reference>
<feature type="transmembrane region" description="Helical" evidence="6">
    <location>
        <begin position="245"/>
        <end position="271"/>
    </location>
</feature>
<dbReference type="Proteomes" id="UP000005384">
    <property type="component" value="Unassembled WGS sequence"/>
</dbReference>
<evidence type="ECO:0000256" key="4">
    <source>
        <dbReference type="ARBA" id="ARBA00022989"/>
    </source>
</evidence>
<comment type="caution">
    <text evidence="7">The sequence shown here is derived from an EMBL/GenBank/DDBJ whole genome shotgun (WGS) entry which is preliminary data.</text>
</comment>
<dbReference type="OrthoDB" id="45037at2"/>
<dbReference type="InterPro" id="IPR001851">
    <property type="entry name" value="ABC_transp_permease"/>
</dbReference>
<protein>
    <recommendedName>
        <fullName evidence="9">ABC transporter permease</fullName>
    </recommendedName>
</protein>
<dbReference type="PANTHER" id="PTHR47089">
    <property type="entry name" value="ABC TRANSPORTER, PERMEASE PROTEIN"/>
    <property type="match status" value="1"/>
</dbReference>
<keyword evidence="2" id="KW-1003">Cell membrane</keyword>
<dbReference type="AlphaFoldDB" id="G5IIJ7"/>
<dbReference type="GO" id="GO:0005886">
    <property type="term" value="C:plasma membrane"/>
    <property type="evidence" value="ECO:0007669"/>
    <property type="project" value="UniProtKB-SubCell"/>
</dbReference>
<evidence type="ECO:0000256" key="3">
    <source>
        <dbReference type="ARBA" id="ARBA00022692"/>
    </source>
</evidence>
<feature type="transmembrane region" description="Helical" evidence="6">
    <location>
        <begin position="323"/>
        <end position="345"/>
    </location>
</feature>
<feature type="transmembrane region" description="Helical" evidence="6">
    <location>
        <begin position="191"/>
        <end position="214"/>
    </location>
</feature>
<feature type="transmembrane region" description="Helical" evidence="6">
    <location>
        <begin position="120"/>
        <end position="139"/>
    </location>
</feature>
<accession>G5IIJ7</accession>
<dbReference type="RefSeq" id="WP_006781305.1">
    <property type="nucleotide sequence ID" value="NZ_CP040506.1"/>
</dbReference>
<gene>
    <name evidence="7" type="ORF">HMPREF9473_03325</name>
</gene>
<feature type="transmembrane region" description="Helical" evidence="6">
    <location>
        <begin position="277"/>
        <end position="303"/>
    </location>
</feature>
<dbReference type="EMBL" id="ADLN01000092">
    <property type="protein sequence ID" value="EHI58632.1"/>
    <property type="molecule type" value="Genomic_DNA"/>
</dbReference>
<feature type="transmembrane region" description="Helical" evidence="6">
    <location>
        <begin position="21"/>
        <end position="38"/>
    </location>
</feature>
<dbReference type="Pfam" id="PF02653">
    <property type="entry name" value="BPD_transp_2"/>
    <property type="match status" value="1"/>
</dbReference>
<feature type="transmembrane region" description="Helical" evidence="6">
    <location>
        <begin position="58"/>
        <end position="80"/>
    </location>
</feature>
<evidence type="ECO:0000256" key="5">
    <source>
        <dbReference type="ARBA" id="ARBA00023136"/>
    </source>
</evidence>